<dbReference type="AlphaFoldDB" id="A0A2W4WGE1"/>
<gene>
    <name evidence="2" type="ORF">DCF25_09885</name>
</gene>
<evidence type="ECO:0000313" key="2">
    <source>
        <dbReference type="EMBL" id="PZO18268.1"/>
    </source>
</evidence>
<proteinExistence type="predicted"/>
<protein>
    <submittedName>
        <fullName evidence="2">Uncharacterized protein</fullName>
    </submittedName>
</protein>
<keyword evidence="1" id="KW-0175">Coiled coil</keyword>
<dbReference type="EMBL" id="QBMC01000056">
    <property type="protein sequence ID" value="PZO18268.1"/>
    <property type="molecule type" value="Genomic_DNA"/>
</dbReference>
<evidence type="ECO:0000313" key="3">
    <source>
        <dbReference type="Proteomes" id="UP000249354"/>
    </source>
</evidence>
<comment type="caution">
    <text evidence="2">The sequence shown here is derived from an EMBL/GenBank/DDBJ whole genome shotgun (WGS) entry which is preliminary data.</text>
</comment>
<reference evidence="2 3" key="2">
    <citation type="submission" date="2018-06" db="EMBL/GenBank/DDBJ databases">
        <title>Metagenomic assembly of (sub)arctic Cyanobacteria and their associated microbiome from non-axenic cultures.</title>
        <authorList>
            <person name="Baurain D."/>
        </authorList>
    </citation>
    <scope>NUCLEOTIDE SEQUENCE [LARGE SCALE GENOMIC DNA]</scope>
    <source>
        <strain evidence="2">ULC129bin1</strain>
    </source>
</reference>
<organism evidence="2 3">
    <name type="scientific">Leptolyngbya foveolarum</name>
    <dbReference type="NCBI Taxonomy" id="47253"/>
    <lineage>
        <taxon>Bacteria</taxon>
        <taxon>Bacillati</taxon>
        <taxon>Cyanobacteriota</taxon>
        <taxon>Cyanophyceae</taxon>
        <taxon>Leptolyngbyales</taxon>
        <taxon>Leptolyngbyaceae</taxon>
        <taxon>Leptolyngbya group</taxon>
        <taxon>Leptolyngbya</taxon>
    </lineage>
</organism>
<evidence type="ECO:0000256" key="1">
    <source>
        <dbReference type="SAM" id="Coils"/>
    </source>
</evidence>
<reference evidence="3" key="1">
    <citation type="submission" date="2018-04" db="EMBL/GenBank/DDBJ databases">
        <authorList>
            <person name="Cornet L."/>
        </authorList>
    </citation>
    <scope>NUCLEOTIDE SEQUENCE [LARGE SCALE GENOMIC DNA]</scope>
</reference>
<dbReference type="Proteomes" id="UP000249354">
    <property type="component" value="Unassembled WGS sequence"/>
</dbReference>
<feature type="coiled-coil region" evidence="1">
    <location>
        <begin position="74"/>
        <end position="129"/>
    </location>
</feature>
<accession>A0A2W4WGE1</accession>
<name>A0A2W4WGE1_9CYAN</name>
<sequence>MGWSSCIEDLQTKLDDFINRTQAPASRSRLTSNWHKAEMEKICKVIQDTQYVLDIIRKEASGSDFELRVALYEAAAQNKKLSQENKLNEEYKADLEAKNIQLQMCLQQMKKQQITIKKLENRLSGYQRGSIQSTQVRWDVKANDIACERPKTKTGICNDRKPILKSKSL</sequence>